<protein>
    <recommendedName>
        <fullName evidence="3">Restriction endonuclease</fullName>
    </recommendedName>
</protein>
<evidence type="ECO:0000313" key="1">
    <source>
        <dbReference type="EMBL" id="GCD32332.1"/>
    </source>
</evidence>
<comment type="caution">
    <text evidence="1">The sequence shown here is derived from an EMBL/GenBank/DDBJ whole genome shotgun (WGS) entry which is preliminary data.</text>
</comment>
<evidence type="ECO:0008006" key="3">
    <source>
        <dbReference type="Google" id="ProtNLM"/>
    </source>
</evidence>
<accession>A0A7U9PTM4</accession>
<dbReference type="Proteomes" id="UP000287830">
    <property type="component" value="Unassembled WGS sequence"/>
</dbReference>
<dbReference type="AlphaFoldDB" id="A0A7U9PTM4"/>
<evidence type="ECO:0000313" key="2">
    <source>
        <dbReference type="Proteomes" id="UP000287830"/>
    </source>
</evidence>
<gene>
    <name evidence="1" type="ORF">OEIGOIKO_00044</name>
</gene>
<dbReference type="OrthoDB" id="4320859at2"/>
<sequence length="133" mass="14195">MPYAAVHDPQGLAGAELPLDRDTHEQLVRAVLSWTCPAALPSDDLEQVALVLTGAAHAVAAEVRGRTALLPRVDRRLVVTRIVLDEAAGRLAAPGRDTLHGVQHRARLIRALYAWLDHLKDALPPAPTASAAS</sequence>
<dbReference type="EMBL" id="BHZC01000001">
    <property type="protein sequence ID" value="GCD32332.1"/>
    <property type="molecule type" value="Genomic_DNA"/>
</dbReference>
<reference evidence="1 2" key="1">
    <citation type="submission" date="2018-11" db="EMBL/GenBank/DDBJ databases">
        <title>Whole genome sequence of Streptomyces chrestomyceticus NBRC 13444(T).</title>
        <authorList>
            <person name="Komaki H."/>
            <person name="Tamura T."/>
        </authorList>
    </citation>
    <scope>NUCLEOTIDE SEQUENCE [LARGE SCALE GENOMIC DNA]</scope>
    <source>
        <strain evidence="1 2">NBRC 13444</strain>
    </source>
</reference>
<proteinExistence type="predicted"/>
<name>A0A7U9PTM4_9ACTN</name>
<organism evidence="1 2">
    <name type="scientific">Streptomyces chrestomyceticus JCM 4735</name>
    <dbReference type="NCBI Taxonomy" id="1306181"/>
    <lineage>
        <taxon>Bacteria</taxon>
        <taxon>Bacillati</taxon>
        <taxon>Actinomycetota</taxon>
        <taxon>Actinomycetes</taxon>
        <taxon>Kitasatosporales</taxon>
        <taxon>Streptomycetaceae</taxon>
        <taxon>Streptomyces</taxon>
    </lineage>
</organism>